<gene>
    <name evidence="1" type="ORF">FALBO_13378</name>
</gene>
<dbReference type="EMBL" id="JAADYS010002070">
    <property type="protein sequence ID" value="KAF4459858.1"/>
    <property type="molecule type" value="Genomic_DNA"/>
</dbReference>
<name>A0A8H4P762_9HYPO</name>
<feature type="non-terminal residue" evidence="1">
    <location>
        <position position="186"/>
    </location>
</feature>
<reference evidence="1 2" key="1">
    <citation type="submission" date="2020-01" db="EMBL/GenBank/DDBJ databases">
        <title>Identification and distribution of gene clusters putatively required for synthesis of sphingolipid metabolism inhibitors in phylogenetically diverse species of the filamentous fungus Fusarium.</title>
        <authorList>
            <person name="Kim H.-S."/>
            <person name="Busman M."/>
            <person name="Brown D.W."/>
            <person name="Divon H."/>
            <person name="Uhlig S."/>
            <person name="Proctor R.H."/>
        </authorList>
    </citation>
    <scope>NUCLEOTIDE SEQUENCE [LARGE SCALE GENOMIC DNA]</scope>
    <source>
        <strain evidence="1 2">NRRL 20459</strain>
    </source>
</reference>
<protein>
    <submittedName>
        <fullName evidence="1">F-box domain-containing</fullName>
    </submittedName>
</protein>
<evidence type="ECO:0000313" key="1">
    <source>
        <dbReference type="EMBL" id="KAF4459858.1"/>
    </source>
</evidence>
<organism evidence="1 2">
    <name type="scientific">Fusarium albosuccineum</name>
    <dbReference type="NCBI Taxonomy" id="1237068"/>
    <lineage>
        <taxon>Eukaryota</taxon>
        <taxon>Fungi</taxon>
        <taxon>Dikarya</taxon>
        <taxon>Ascomycota</taxon>
        <taxon>Pezizomycotina</taxon>
        <taxon>Sordariomycetes</taxon>
        <taxon>Hypocreomycetidae</taxon>
        <taxon>Hypocreales</taxon>
        <taxon>Nectriaceae</taxon>
        <taxon>Fusarium</taxon>
        <taxon>Fusarium decemcellulare species complex</taxon>
    </lineage>
</organism>
<dbReference type="InterPro" id="IPR036047">
    <property type="entry name" value="F-box-like_dom_sf"/>
</dbReference>
<dbReference type="OrthoDB" id="3766406at2759"/>
<dbReference type="SUPFAM" id="SSF81383">
    <property type="entry name" value="F-box domain"/>
    <property type="match status" value="1"/>
</dbReference>
<dbReference type="CDD" id="cd09917">
    <property type="entry name" value="F-box_SF"/>
    <property type="match status" value="1"/>
</dbReference>
<dbReference type="Proteomes" id="UP000554235">
    <property type="component" value="Unassembled WGS sequence"/>
</dbReference>
<accession>A0A8H4P762</accession>
<keyword evidence="2" id="KW-1185">Reference proteome</keyword>
<evidence type="ECO:0000313" key="2">
    <source>
        <dbReference type="Proteomes" id="UP000554235"/>
    </source>
</evidence>
<comment type="caution">
    <text evidence="1">The sequence shown here is derived from an EMBL/GenBank/DDBJ whole genome shotgun (WGS) entry which is preliminary data.</text>
</comment>
<proteinExistence type="predicted"/>
<dbReference type="AlphaFoldDB" id="A0A8H4P762"/>
<sequence length="186" mass="21471">MSSTTPAASSDTHDSCSEGTWVYPPMLRLPPELVDMIFQFLGGEVQVCFALTCRTLYNDYFLKTFKGFRGAENRYSNKGLLCLLEKDSPGSYYCSHCYKLHRWGVPKREARTHWEEWKGDLSPHCYFRGDDTALEFEVGEYHRLTFHAVRVVMNRHLYGPVHGMPLQDLELDTHHQLCRESGASLE</sequence>